<dbReference type="SUPFAM" id="SSF48208">
    <property type="entry name" value="Six-hairpin glycosidases"/>
    <property type="match status" value="1"/>
</dbReference>
<dbReference type="GO" id="GO:0016787">
    <property type="term" value="F:hydrolase activity"/>
    <property type="evidence" value="ECO:0007669"/>
    <property type="project" value="UniProtKB-KW"/>
</dbReference>
<comment type="caution">
    <text evidence="1">The sequence shown here is derived from an EMBL/GenBank/DDBJ whole genome shotgun (WGS) entry which is preliminary data.</text>
</comment>
<dbReference type="PANTHER" id="PTHR31047:SF0">
    <property type="entry name" value="MEIOTICALLY UP-REGULATED GENE 157 PROTEIN"/>
    <property type="match status" value="1"/>
</dbReference>
<name>A0A371JAA8_9FIRM</name>
<dbReference type="GO" id="GO:0005975">
    <property type="term" value="P:carbohydrate metabolic process"/>
    <property type="evidence" value="ECO:0007669"/>
    <property type="project" value="InterPro"/>
</dbReference>
<dbReference type="InterPro" id="IPR008313">
    <property type="entry name" value="GH125"/>
</dbReference>
<dbReference type="Gene3D" id="1.50.10.10">
    <property type="match status" value="1"/>
</dbReference>
<sequence>MYIWEEKMYNSVNKLIENVKDKLKDDVKLGDMFEKCFLNTINTTIKRMDDGTSYVLTGDIPAMWLRDSVCQVRPYLVLAKEDKDIADMIEGLVERQFRYIQVDPYANAFNEEANNMGHQSDLTEMKPEIWERKYEIDSLCFPIQLSYLLWKNTGRTSQFNESFKKAVDMIIDLWKVEQNHEENSPYSFERLDCRQLDTLARSGKGPIHKETGMTWCAFRPSDDACQYSYLVPSNMFAVVVLNYVVEIAKDILNDEELANRAKELAEEINRGIENHAVYNHPRCGDIYAFEVDGLGNYNLMDDANLPSLLSIPYLGYADLEDEKYVNTRNFILSTENPYFHIGKYASGVGSPHTPENYIWHISLAMQGLTTNDIEKKRELLEIMKNTDAGTYLMHEGFHPDDPSMFTRDWFSWANMMFCELVLDYCGIKVEK</sequence>
<dbReference type="InterPro" id="IPR008928">
    <property type="entry name" value="6-hairpin_glycosidase_sf"/>
</dbReference>
<gene>
    <name evidence="1" type="ORF">CHL78_000635</name>
</gene>
<dbReference type="PIRSF" id="PIRSF028846">
    <property type="entry name" value="UCP028846"/>
    <property type="match status" value="1"/>
</dbReference>
<reference evidence="1 2" key="1">
    <citation type="journal article" date="2017" name="Genome Announc.">
        <title>Draft Genome Sequence of Romboutsia weinsteinii sp. nov. Strain CCRI-19649(T) Isolated from Surface Water.</title>
        <authorList>
            <person name="Maheux A.F."/>
            <person name="Boudreau D.K."/>
            <person name="Berube E."/>
            <person name="Boissinot M."/>
            <person name="Cantin P."/>
            <person name="Raymond F."/>
            <person name="Corbeil J."/>
            <person name="Omar R.F."/>
            <person name="Bergeron M.G."/>
        </authorList>
    </citation>
    <scope>NUCLEOTIDE SEQUENCE [LARGE SCALE GENOMIC DNA]</scope>
    <source>
        <strain evidence="1 2">CCRI-19649</strain>
    </source>
</reference>
<dbReference type="PANTHER" id="PTHR31047">
    <property type="entry name" value="MEIOTICALLY UP-REGULATED GENE 157 PROTEIN"/>
    <property type="match status" value="1"/>
</dbReference>
<dbReference type="Pfam" id="PF06824">
    <property type="entry name" value="Glyco_hydro_125"/>
    <property type="match status" value="1"/>
</dbReference>
<dbReference type="Proteomes" id="UP000215694">
    <property type="component" value="Unassembled WGS sequence"/>
</dbReference>
<accession>A0A371JAA8</accession>
<proteinExistence type="predicted"/>
<evidence type="ECO:0000313" key="2">
    <source>
        <dbReference type="Proteomes" id="UP000215694"/>
    </source>
</evidence>
<keyword evidence="2" id="KW-1185">Reference proteome</keyword>
<protein>
    <submittedName>
        <fullName evidence="1">Glycoside hydrolase family 125 protein</fullName>
    </submittedName>
</protein>
<evidence type="ECO:0000313" key="1">
    <source>
        <dbReference type="EMBL" id="RDY29709.1"/>
    </source>
</evidence>
<dbReference type="SMART" id="SM01149">
    <property type="entry name" value="DUF1237"/>
    <property type="match status" value="1"/>
</dbReference>
<keyword evidence="1" id="KW-0378">Hydrolase</keyword>
<dbReference type="AlphaFoldDB" id="A0A371JAA8"/>
<dbReference type="OrthoDB" id="181472at2"/>
<organism evidence="1 2">
    <name type="scientific">Romboutsia weinsteinii</name>
    <dbReference type="NCBI Taxonomy" id="2020949"/>
    <lineage>
        <taxon>Bacteria</taxon>
        <taxon>Bacillati</taxon>
        <taxon>Bacillota</taxon>
        <taxon>Clostridia</taxon>
        <taxon>Peptostreptococcales</taxon>
        <taxon>Peptostreptococcaceae</taxon>
        <taxon>Romboutsia</taxon>
    </lineage>
</organism>
<dbReference type="InterPro" id="IPR012341">
    <property type="entry name" value="6hp_glycosidase-like_sf"/>
</dbReference>
<dbReference type="EMBL" id="NOJY02000001">
    <property type="protein sequence ID" value="RDY29709.1"/>
    <property type="molecule type" value="Genomic_DNA"/>
</dbReference>